<dbReference type="OMA" id="ATASAMW"/>
<evidence type="ECO:0000313" key="2">
    <source>
        <dbReference type="Proteomes" id="UP000688137"/>
    </source>
</evidence>
<protein>
    <submittedName>
        <fullName evidence="1">Uncharacterized protein</fullName>
    </submittedName>
</protein>
<accession>A0A8S1KFI8</accession>
<sequence length="120" mass="14096">MVEKSTMRWLCAICTCCWWLNYYGFLNNCVRGCQICIDVFDATVSAVWKGIFCVFMCCCFGFECVTCVLCIYSCIELFNDPCQRYQAEDSWINAFWQLVYLKDLEIEGTVREKLKEIFAK</sequence>
<name>A0A8S1KFI8_PARPR</name>
<dbReference type="EMBL" id="CAJJDM010000017">
    <property type="protein sequence ID" value="CAD8052973.1"/>
    <property type="molecule type" value="Genomic_DNA"/>
</dbReference>
<comment type="caution">
    <text evidence="1">The sequence shown here is derived from an EMBL/GenBank/DDBJ whole genome shotgun (WGS) entry which is preliminary data.</text>
</comment>
<evidence type="ECO:0000313" key="1">
    <source>
        <dbReference type="EMBL" id="CAD8052973.1"/>
    </source>
</evidence>
<proteinExistence type="predicted"/>
<reference evidence="1" key="1">
    <citation type="submission" date="2021-01" db="EMBL/GenBank/DDBJ databases">
        <authorList>
            <consortium name="Genoscope - CEA"/>
            <person name="William W."/>
        </authorList>
    </citation>
    <scope>NUCLEOTIDE SEQUENCE</scope>
</reference>
<gene>
    <name evidence="1" type="ORF">PPRIM_AZ9-3.1.T0200094</name>
</gene>
<organism evidence="1 2">
    <name type="scientific">Paramecium primaurelia</name>
    <dbReference type="NCBI Taxonomy" id="5886"/>
    <lineage>
        <taxon>Eukaryota</taxon>
        <taxon>Sar</taxon>
        <taxon>Alveolata</taxon>
        <taxon>Ciliophora</taxon>
        <taxon>Intramacronucleata</taxon>
        <taxon>Oligohymenophorea</taxon>
        <taxon>Peniculida</taxon>
        <taxon>Parameciidae</taxon>
        <taxon>Paramecium</taxon>
    </lineage>
</organism>
<keyword evidence="2" id="KW-1185">Reference proteome</keyword>
<dbReference type="Proteomes" id="UP000688137">
    <property type="component" value="Unassembled WGS sequence"/>
</dbReference>
<dbReference type="AlphaFoldDB" id="A0A8S1KFI8"/>